<dbReference type="SUPFAM" id="SSF46894">
    <property type="entry name" value="C-terminal effector domain of the bipartite response regulators"/>
    <property type="match status" value="1"/>
</dbReference>
<feature type="region of interest" description="Disordered" evidence="1">
    <location>
        <begin position="693"/>
        <end position="721"/>
    </location>
</feature>
<dbReference type="SUPFAM" id="SSF48452">
    <property type="entry name" value="TPR-like"/>
    <property type="match status" value="1"/>
</dbReference>
<evidence type="ECO:0000256" key="1">
    <source>
        <dbReference type="SAM" id="MobiDB-lite"/>
    </source>
</evidence>
<evidence type="ECO:0000313" key="3">
    <source>
        <dbReference type="EMBL" id="MDV6286489.1"/>
    </source>
</evidence>
<dbReference type="SUPFAM" id="SSF52540">
    <property type="entry name" value="P-loop containing nucleoside triphosphate hydrolases"/>
    <property type="match status" value="1"/>
</dbReference>
<sequence>MPDSTPIPTSLPSQITSFVGRRREVARVKGALREHRLVTIVGPGGAGKTRLALEAAYQTTRSYPGGSWFIDLGKLPAHRAIVDHVASALRLTRKTGQWTVAELAARLEHRNALLIIDTCEHVIDEVADLVQELLRSTRNVDVLATSRQALGVGGEQLVHLDGLEYPHELQPDYSPAHLAAIDSVVLFIERGRSIVPDFDLTTENASAVADIALRLEGLPLAIELAAARLRLLAPQQIASRLENQFRLLGSSRVATQRHQTLRATIEWSYDLCSRVERLCWARLSTFPADFDINAAESVACGGDIEPDAVLELVGALIDKSILRTTLRRGDQTRYRFTDPVREFGRDKLAELEPNGVARSRHLEHFSQMANFVPELLFGPSQVERTNTLRTERPNLEVALIRAVAEGEMDAADSLACAIALVSFASGSLSESFEALNMVAKHKGNRSTARVRVLWLSAWLAINQGDLDLARQRAAECRRLAQLIDDQQGIVHALQYLGECELLGNDSSAAEGHCRRALQLARELNQDHLIATALVRYAQVLAALDDPKEARSALLEAVAISDRVGEKWCRGFALWNLALLMQATGHPEEGVKSARAAFDSKALFEDVVGIAQGLEVMAWCSADLDEVRRAAVLLGAADSVWTSSGAVLPARLEHRRQDCERRVGTELGVADYLSLRREGQTLAPDDAVTWTWEPGDRDGSSMAPGSRAVEGTDRNRRGTGMPPLTAREKEVALLVAEGLKNREIAERLVISRRTAEAHVEHIRAKLGVSSRAQISSWAAYQLDE</sequence>
<gene>
    <name evidence="3" type="ORF">R3Q59_39080</name>
</gene>
<dbReference type="PANTHER" id="PTHR47691">
    <property type="entry name" value="REGULATOR-RELATED"/>
    <property type="match status" value="1"/>
</dbReference>
<dbReference type="InterPro" id="IPR011990">
    <property type="entry name" value="TPR-like_helical_dom_sf"/>
</dbReference>
<dbReference type="PRINTS" id="PR00038">
    <property type="entry name" value="HTHLUXR"/>
</dbReference>
<dbReference type="InterPro" id="IPR036388">
    <property type="entry name" value="WH-like_DNA-bd_sf"/>
</dbReference>
<accession>A0ABU4CSC5</accession>
<evidence type="ECO:0000313" key="4">
    <source>
        <dbReference type="Proteomes" id="UP001185737"/>
    </source>
</evidence>
<protein>
    <submittedName>
        <fullName evidence="3">LuxR C-terminal-related transcriptional regulator</fullName>
    </submittedName>
</protein>
<organism evidence="3 4">
    <name type="scientific">Rhodococcus jostii</name>
    <dbReference type="NCBI Taxonomy" id="132919"/>
    <lineage>
        <taxon>Bacteria</taxon>
        <taxon>Bacillati</taxon>
        <taxon>Actinomycetota</taxon>
        <taxon>Actinomycetes</taxon>
        <taxon>Mycobacteriales</taxon>
        <taxon>Nocardiaceae</taxon>
        <taxon>Rhodococcus</taxon>
    </lineage>
</organism>
<dbReference type="PANTHER" id="PTHR47691:SF3">
    <property type="entry name" value="HTH-TYPE TRANSCRIPTIONAL REGULATOR RV0890C-RELATED"/>
    <property type="match status" value="1"/>
</dbReference>
<proteinExistence type="predicted"/>
<dbReference type="Pfam" id="PF00931">
    <property type="entry name" value="NB-ARC"/>
    <property type="match status" value="1"/>
</dbReference>
<dbReference type="InterPro" id="IPR027417">
    <property type="entry name" value="P-loop_NTPase"/>
</dbReference>
<comment type="caution">
    <text evidence="3">The sequence shown here is derived from an EMBL/GenBank/DDBJ whole genome shotgun (WGS) entry which is preliminary data.</text>
</comment>
<dbReference type="InterPro" id="IPR000792">
    <property type="entry name" value="Tscrpt_reg_LuxR_C"/>
</dbReference>
<dbReference type="Gene3D" id="1.10.10.10">
    <property type="entry name" value="Winged helix-like DNA-binding domain superfamily/Winged helix DNA-binding domain"/>
    <property type="match status" value="1"/>
</dbReference>
<dbReference type="Gene3D" id="1.25.40.10">
    <property type="entry name" value="Tetratricopeptide repeat domain"/>
    <property type="match status" value="1"/>
</dbReference>
<evidence type="ECO:0000259" key="2">
    <source>
        <dbReference type="PROSITE" id="PS50043"/>
    </source>
</evidence>
<dbReference type="CDD" id="cd06170">
    <property type="entry name" value="LuxR_C_like"/>
    <property type="match status" value="1"/>
</dbReference>
<dbReference type="PROSITE" id="PS50043">
    <property type="entry name" value="HTH_LUXR_2"/>
    <property type="match status" value="1"/>
</dbReference>
<dbReference type="Proteomes" id="UP001185737">
    <property type="component" value="Unassembled WGS sequence"/>
</dbReference>
<name>A0ABU4CSC5_RHOJO</name>
<dbReference type="EMBL" id="JAWLKA010000039">
    <property type="protein sequence ID" value="MDV6286489.1"/>
    <property type="molecule type" value="Genomic_DNA"/>
</dbReference>
<dbReference type="SMART" id="SM00421">
    <property type="entry name" value="HTH_LUXR"/>
    <property type="match status" value="1"/>
</dbReference>
<dbReference type="InterPro" id="IPR002182">
    <property type="entry name" value="NB-ARC"/>
</dbReference>
<feature type="domain" description="HTH luxR-type" evidence="2">
    <location>
        <begin position="716"/>
        <end position="781"/>
    </location>
</feature>
<dbReference type="RefSeq" id="WP_317571523.1">
    <property type="nucleotide sequence ID" value="NZ_JAWLKA010000039.1"/>
</dbReference>
<dbReference type="Gene3D" id="3.40.50.300">
    <property type="entry name" value="P-loop containing nucleotide triphosphate hydrolases"/>
    <property type="match status" value="1"/>
</dbReference>
<keyword evidence="4" id="KW-1185">Reference proteome</keyword>
<dbReference type="InterPro" id="IPR016032">
    <property type="entry name" value="Sig_transdc_resp-reg_C-effctor"/>
</dbReference>
<dbReference type="PRINTS" id="PR00364">
    <property type="entry name" value="DISEASERSIST"/>
</dbReference>
<reference evidence="3 4" key="1">
    <citation type="submission" date="2023-10" db="EMBL/GenBank/DDBJ databases">
        <title>Development of a sustainable strategy for remediation of hydrocarbon-contaminated territories based on the waste exchange concept.</title>
        <authorList>
            <person name="Krivoruchko A."/>
        </authorList>
    </citation>
    <scope>NUCLEOTIDE SEQUENCE [LARGE SCALE GENOMIC DNA]</scope>
    <source>
        <strain evidence="3 4">IEGM 60</strain>
    </source>
</reference>
<dbReference type="Pfam" id="PF00196">
    <property type="entry name" value="GerE"/>
    <property type="match status" value="1"/>
</dbReference>